<evidence type="ECO:0000256" key="1">
    <source>
        <dbReference type="SAM" id="MobiDB-lite"/>
    </source>
</evidence>
<dbReference type="PANTHER" id="PTHR13248">
    <property type="entry name" value="TRANSCRIPTION ELONGATION FACTOR B POLYPEPTIDE 2"/>
    <property type="match status" value="1"/>
</dbReference>
<keyword evidence="3" id="KW-0648">Protein biosynthesis</keyword>
<dbReference type="PROSITE" id="PS50053">
    <property type="entry name" value="UBIQUITIN_2"/>
    <property type="match status" value="1"/>
</dbReference>
<evidence type="ECO:0000313" key="3">
    <source>
        <dbReference type="EMBL" id="CAB3266866.1"/>
    </source>
</evidence>
<name>A0A6F9DV63_9ASCI</name>
<dbReference type="AlphaFoldDB" id="A0A6F9DV63"/>
<protein>
    <submittedName>
        <fullName evidence="3">Transcription elongation factor B polypeptide 2-like</fullName>
    </submittedName>
</protein>
<proteinExistence type="evidence at transcript level"/>
<sequence>MELFLQVRRNKTTLFLDAKGTATIFKLKQMIEGILKIPPENQVLYDSTNSQKLDDEKSLIDCGFTQQNAKAQDPAQLNLAVIVDGVLEPVHIDDYSTPPELPDVMKPHDGASAS</sequence>
<reference evidence="3" key="1">
    <citation type="submission" date="2020-04" db="EMBL/GenBank/DDBJ databases">
        <authorList>
            <person name="Neveu A P."/>
        </authorList>
    </citation>
    <scope>NUCLEOTIDE SEQUENCE</scope>
    <source>
        <tissue evidence="3">Whole embryo</tissue>
    </source>
</reference>
<feature type="region of interest" description="Disordered" evidence="1">
    <location>
        <begin position="94"/>
        <end position="114"/>
    </location>
</feature>
<dbReference type="InterPro" id="IPR000626">
    <property type="entry name" value="Ubiquitin-like_dom"/>
</dbReference>
<keyword evidence="3" id="KW-0251">Elongation factor</keyword>
<dbReference type="EMBL" id="LR791004">
    <property type="protein sequence ID" value="CAB3266866.1"/>
    <property type="molecule type" value="mRNA"/>
</dbReference>
<gene>
    <name evidence="3" type="primary">Tceb2-001</name>
</gene>
<dbReference type="InterPro" id="IPR039049">
    <property type="entry name" value="ELOB"/>
</dbReference>
<feature type="compositionally biased region" description="Basic and acidic residues" evidence="1">
    <location>
        <begin position="103"/>
        <end position="114"/>
    </location>
</feature>
<accession>A0A6F9DV63</accession>
<evidence type="ECO:0000259" key="2">
    <source>
        <dbReference type="PROSITE" id="PS50053"/>
    </source>
</evidence>
<organism evidence="3">
    <name type="scientific">Phallusia mammillata</name>
    <dbReference type="NCBI Taxonomy" id="59560"/>
    <lineage>
        <taxon>Eukaryota</taxon>
        <taxon>Metazoa</taxon>
        <taxon>Chordata</taxon>
        <taxon>Tunicata</taxon>
        <taxon>Ascidiacea</taxon>
        <taxon>Phlebobranchia</taxon>
        <taxon>Ascidiidae</taxon>
        <taxon>Phallusia</taxon>
    </lineage>
</organism>
<dbReference type="PANTHER" id="PTHR13248:SF4">
    <property type="entry name" value="ELONGIN B"/>
    <property type="match status" value="1"/>
</dbReference>
<feature type="domain" description="Ubiquitin-like" evidence="2">
    <location>
        <begin position="1"/>
        <end position="68"/>
    </location>
</feature>
<dbReference type="GO" id="GO:0006368">
    <property type="term" value="P:transcription elongation by RNA polymerase II"/>
    <property type="evidence" value="ECO:0007669"/>
    <property type="project" value="InterPro"/>
</dbReference>
<dbReference type="Gene3D" id="3.10.20.90">
    <property type="entry name" value="Phosphatidylinositol 3-kinase Catalytic Subunit, Chain A, domain 1"/>
    <property type="match status" value="1"/>
</dbReference>
<dbReference type="GO" id="GO:0003746">
    <property type="term" value="F:translation elongation factor activity"/>
    <property type="evidence" value="ECO:0007669"/>
    <property type="project" value="UniProtKB-KW"/>
</dbReference>
<dbReference type="InterPro" id="IPR029071">
    <property type="entry name" value="Ubiquitin-like_domsf"/>
</dbReference>
<dbReference type="GO" id="GO:0070449">
    <property type="term" value="C:elongin complex"/>
    <property type="evidence" value="ECO:0007669"/>
    <property type="project" value="InterPro"/>
</dbReference>
<dbReference type="GO" id="GO:0030891">
    <property type="term" value="C:VCB complex"/>
    <property type="evidence" value="ECO:0007669"/>
    <property type="project" value="InterPro"/>
</dbReference>
<dbReference type="SUPFAM" id="SSF54236">
    <property type="entry name" value="Ubiquitin-like"/>
    <property type="match status" value="1"/>
</dbReference>
<dbReference type="SMART" id="SM00213">
    <property type="entry name" value="UBQ"/>
    <property type="match status" value="1"/>
</dbReference>